<dbReference type="AlphaFoldDB" id="A0A158P4Q5"/>
<dbReference type="EnsemblMetazoa" id="tetur07g08038.1">
    <property type="protein sequence ID" value="tetur07g08038.1"/>
    <property type="gene ID" value="tetur07g08038"/>
</dbReference>
<reference evidence="2" key="1">
    <citation type="submission" date="2011-08" db="EMBL/GenBank/DDBJ databases">
        <authorList>
            <person name="Rombauts S."/>
        </authorList>
    </citation>
    <scope>NUCLEOTIDE SEQUENCE</scope>
    <source>
        <strain evidence="2">London</strain>
    </source>
</reference>
<organism evidence="1 2">
    <name type="scientific">Tetranychus urticae</name>
    <name type="common">Two-spotted spider mite</name>
    <dbReference type="NCBI Taxonomy" id="32264"/>
    <lineage>
        <taxon>Eukaryota</taxon>
        <taxon>Metazoa</taxon>
        <taxon>Ecdysozoa</taxon>
        <taxon>Arthropoda</taxon>
        <taxon>Chelicerata</taxon>
        <taxon>Arachnida</taxon>
        <taxon>Acari</taxon>
        <taxon>Acariformes</taxon>
        <taxon>Trombidiformes</taxon>
        <taxon>Prostigmata</taxon>
        <taxon>Eleutherengona</taxon>
        <taxon>Raphignathae</taxon>
        <taxon>Tetranychoidea</taxon>
        <taxon>Tetranychidae</taxon>
        <taxon>Tetranychus</taxon>
    </lineage>
</organism>
<accession>A0A158P4Q5</accession>
<name>A0A158P4Q5_TETUR</name>
<dbReference type="EMBL" id="CAEY01001890">
    <property type="status" value="NOT_ANNOTATED_CDS"/>
    <property type="molecule type" value="Genomic_DNA"/>
</dbReference>
<evidence type="ECO:0000313" key="1">
    <source>
        <dbReference type="EnsemblMetazoa" id="tetur07g08038.1"/>
    </source>
</evidence>
<evidence type="ECO:0000313" key="2">
    <source>
        <dbReference type="Proteomes" id="UP000015104"/>
    </source>
</evidence>
<proteinExistence type="predicted"/>
<dbReference type="Proteomes" id="UP000015104">
    <property type="component" value="Unassembled WGS sequence"/>
</dbReference>
<sequence>MMPIETLNVQLAVNFWHFWINKPSRSFKWKTVQLKKCNVWSKSMFSQIEEYELTKLSN</sequence>
<protein>
    <submittedName>
        <fullName evidence="1">Uncharacterized protein</fullName>
    </submittedName>
</protein>
<reference evidence="1" key="2">
    <citation type="submission" date="2016-04" db="UniProtKB">
        <authorList>
            <consortium name="EnsemblMetazoa"/>
        </authorList>
    </citation>
    <scope>IDENTIFICATION</scope>
</reference>
<keyword evidence="2" id="KW-1185">Reference proteome</keyword>